<reference evidence="1" key="1">
    <citation type="submission" date="2024-02" db="EMBL/GenBank/DDBJ databases">
        <title>Metagenome Assembled Genome of Zalaria obscura JY119.</title>
        <authorList>
            <person name="Vighnesh L."/>
            <person name="Jagadeeshwari U."/>
            <person name="Venkata Ramana C."/>
            <person name="Sasikala C."/>
        </authorList>
    </citation>
    <scope>NUCLEOTIDE SEQUENCE</scope>
    <source>
        <strain evidence="1">JY119</strain>
    </source>
</reference>
<protein>
    <submittedName>
        <fullName evidence="1">Uncharacterized protein</fullName>
    </submittedName>
</protein>
<sequence length="383" mass="40828">MATTTMATTQRAARYYGKEDIRIENNVPITPCEPHQVRIAPAFVGICGTDLHEFLGGPNFSPVHPHPITHETVPITMGHEFSGTITEFGDAISRDGKKGTGKFEGLEVGMKVAVQPSIYCGECPACRSGAENVCPNGGFYGLSGGGGGMSESVCVPADAVFPLPEHVGLDIGALVEPISVAWHGFRMSPLYNHPDPSQTWAAILGGGPIGLAMILVLMAHDVKNIIVSEVSGIRQKFAKDFGAHHVIDPRTYDLVGISKELSGGVGVDVAFDCAGFQSTLTAACNSIRPRGTVVNLAIWERGVDFNPNMLVFKEGIYRAVLGYQKQDFQEVVAALEDGSLDLGRVKKMITKVVNLDGLVEGGIKGLVGGDREKMVKVLVNVKE</sequence>
<evidence type="ECO:0000313" key="2">
    <source>
        <dbReference type="Proteomes" id="UP001320706"/>
    </source>
</evidence>
<accession>A0ACC3SI85</accession>
<organism evidence="1 2">
    <name type="scientific">Zalaria obscura</name>
    <dbReference type="NCBI Taxonomy" id="2024903"/>
    <lineage>
        <taxon>Eukaryota</taxon>
        <taxon>Fungi</taxon>
        <taxon>Dikarya</taxon>
        <taxon>Ascomycota</taxon>
        <taxon>Pezizomycotina</taxon>
        <taxon>Dothideomycetes</taxon>
        <taxon>Dothideomycetidae</taxon>
        <taxon>Dothideales</taxon>
        <taxon>Zalariaceae</taxon>
        <taxon>Zalaria</taxon>
    </lineage>
</organism>
<keyword evidence="2" id="KW-1185">Reference proteome</keyword>
<name>A0ACC3SI85_9PEZI</name>
<gene>
    <name evidence="1" type="ORF">M8818_002391</name>
</gene>
<proteinExistence type="predicted"/>
<comment type="caution">
    <text evidence="1">The sequence shown here is derived from an EMBL/GenBank/DDBJ whole genome shotgun (WGS) entry which is preliminary data.</text>
</comment>
<evidence type="ECO:0000313" key="1">
    <source>
        <dbReference type="EMBL" id="KAK8214808.1"/>
    </source>
</evidence>
<dbReference type="EMBL" id="JAMKPW020000010">
    <property type="protein sequence ID" value="KAK8214808.1"/>
    <property type="molecule type" value="Genomic_DNA"/>
</dbReference>
<dbReference type="Proteomes" id="UP001320706">
    <property type="component" value="Unassembled WGS sequence"/>
</dbReference>